<reference evidence="2 3" key="1">
    <citation type="journal article" date="2016" name="Mol. Biol. Evol.">
        <title>Comparative Genomics of Early-Diverging Mushroom-Forming Fungi Provides Insights into the Origins of Lignocellulose Decay Capabilities.</title>
        <authorList>
            <person name="Nagy L.G."/>
            <person name="Riley R."/>
            <person name="Tritt A."/>
            <person name="Adam C."/>
            <person name="Daum C."/>
            <person name="Floudas D."/>
            <person name="Sun H."/>
            <person name="Yadav J.S."/>
            <person name="Pangilinan J."/>
            <person name="Larsson K.H."/>
            <person name="Matsuura K."/>
            <person name="Barry K."/>
            <person name="Labutti K."/>
            <person name="Kuo R."/>
            <person name="Ohm R.A."/>
            <person name="Bhattacharya S.S."/>
            <person name="Shirouzu T."/>
            <person name="Yoshinaga Y."/>
            <person name="Martin F.M."/>
            <person name="Grigoriev I.V."/>
            <person name="Hibbett D.S."/>
        </authorList>
    </citation>
    <scope>NUCLEOTIDE SEQUENCE [LARGE SCALE GENOMIC DNA]</scope>
    <source>
        <strain evidence="2 3">HHB12029</strain>
    </source>
</reference>
<evidence type="ECO:0000313" key="2">
    <source>
        <dbReference type="EMBL" id="KZW02852.1"/>
    </source>
</evidence>
<dbReference type="OrthoDB" id="2748218at2759"/>
<protein>
    <submittedName>
        <fullName evidence="2">Uncharacterized protein</fullName>
    </submittedName>
</protein>
<dbReference type="AlphaFoldDB" id="A0A165PYV1"/>
<evidence type="ECO:0000256" key="1">
    <source>
        <dbReference type="SAM" id="SignalP"/>
    </source>
</evidence>
<sequence>MTCRRSFVACFRSVMALANPLLELDSTTLLFLPPSETSTAPACVVQVAVRAPNCTVETIARFFRAQRDVSKLVRILVTSHVQVKPLPTSIVIKGQDYVVEASHKPWDFGKTWTFGWGEDVVESAADKWRFVFRAV</sequence>
<gene>
    <name evidence="2" type="ORF">EXIGLDRAFT_374663</name>
</gene>
<keyword evidence="3" id="KW-1185">Reference proteome</keyword>
<dbReference type="EMBL" id="KV425886">
    <property type="protein sequence ID" value="KZW02852.1"/>
    <property type="molecule type" value="Genomic_DNA"/>
</dbReference>
<feature type="signal peptide" evidence="1">
    <location>
        <begin position="1"/>
        <end position="18"/>
    </location>
</feature>
<dbReference type="Proteomes" id="UP000077266">
    <property type="component" value="Unassembled WGS sequence"/>
</dbReference>
<proteinExistence type="predicted"/>
<evidence type="ECO:0000313" key="3">
    <source>
        <dbReference type="Proteomes" id="UP000077266"/>
    </source>
</evidence>
<accession>A0A165PYV1</accession>
<dbReference type="InParanoid" id="A0A165PYV1"/>
<feature type="chain" id="PRO_5007864411" evidence="1">
    <location>
        <begin position="19"/>
        <end position="135"/>
    </location>
</feature>
<keyword evidence="1" id="KW-0732">Signal</keyword>
<name>A0A165PYV1_EXIGL</name>
<organism evidence="2 3">
    <name type="scientific">Exidia glandulosa HHB12029</name>
    <dbReference type="NCBI Taxonomy" id="1314781"/>
    <lineage>
        <taxon>Eukaryota</taxon>
        <taxon>Fungi</taxon>
        <taxon>Dikarya</taxon>
        <taxon>Basidiomycota</taxon>
        <taxon>Agaricomycotina</taxon>
        <taxon>Agaricomycetes</taxon>
        <taxon>Auriculariales</taxon>
        <taxon>Exidiaceae</taxon>
        <taxon>Exidia</taxon>
    </lineage>
</organism>